<accession>A0A9Q1QGA4</accession>
<keyword evidence="4" id="KW-1185">Reference proteome</keyword>
<feature type="domain" description="Alpha-carbonic anhydrase" evidence="2">
    <location>
        <begin position="1"/>
        <end position="189"/>
    </location>
</feature>
<comment type="caution">
    <text evidence="3">The sequence shown here is derived from an EMBL/GenBank/DDBJ whole genome shotgun (WGS) entry which is preliminary data.</text>
</comment>
<feature type="compositionally biased region" description="Polar residues" evidence="1">
    <location>
        <begin position="11"/>
        <end position="20"/>
    </location>
</feature>
<dbReference type="EMBL" id="JAKOGI010000189">
    <property type="protein sequence ID" value="KAJ8440476.1"/>
    <property type="molecule type" value="Genomic_DNA"/>
</dbReference>
<dbReference type="GO" id="GO:0004089">
    <property type="term" value="F:carbonate dehydratase activity"/>
    <property type="evidence" value="ECO:0007669"/>
    <property type="project" value="InterPro"/>
</dbReference>
<dbReference type="InterPro" id="IPR023561">
    <property type="entry name" value="Carbonic_anhydrase_a-class"/>
</dbReference>
<name>A0A9Q1QGA4_9CARY</name>
<evidence type="ECO:0000259" key="2">
    <source>
        <dbReference type="PROSITE" id="PS51144"/>
    </source>
</evidence>
<dbReference type="GO" id="GO:0006730">
    <property type="term" value="P:one-carbon metabolic process"/>
    <property type="evidence" value="ECO:0007669"/>
    <property type="project" value="TreeGrafter"/>
</dbReference>
<protein>
    <recommendedName>
        <fullName evidence="2">Alpha-carbonic anhydrase domain-containing protein</fullName>
    </recommendedName>
</protein>
<dbReference type="PANTHER" id="PTHR18952">
    <property type="entry name" value="CARBONIC ANHYDRASE"/>
    <property type="match status" value="1"/>
</dbReference>
<organism evidence="3 4">
    <name type="scientific">Carnegiea gigantea</name>
    <dbReference type="NCBI Taxonomy" id="171969"/>
    <lineage>
        <taxon>Eukaryota</taxon>
        <taxon>Viridiplantae</taxon>
        <taxon>Streptophyta</taxon>
        <taxon>Embryophyta</taxon>
        <taxon>Tracheophyta</taxon>
        <taxon>Spermatophyta</taxon>
        <taxon>Magnoliopsida</taxon>
        <taxon>eudicotyledons</taxon>
        <taxon>Gunneridae</taxon>
        <taxon>Pentapetalae</taxon>
        <taxon>Caryophyllales</taxon>
        <taxon>Cactineae</taxon>
        <taxon>Cactaceae</taxon>
        <taxon>Cactoideae</taxon>
        <taxon>Echinocereeae</taxon>
        <taxon>Carnegiea</taxon>
    </lineage>
</organism>
<proteinExistence type="predicted"/>
<dbReference type="AlphaFoldDB" id="A0A9Q1QGA4"/>
<sequence length="199" mass="22360">MKNLHSVMRKGQQTGQSIGGRSTHIGEFENGKFQSPIDLSFLKIGVMTLLQAPVLPPFLEKFSLELHMVHSTSDGKTAVIGIMYKYGRPDTFLNTLLPQIKSTEENAKERDLGIVNPGNIKFGSRKYFRYIGSLTVPPCSEGVIWTIVNKVRTVSREQVGALREAVHDGFEENARPIQKQGVEKLRCTHQDQIEFEALF</sequence>
<dbReference type="InterPro" id="IPR001148">
    <property type="entry name" value="CA_dom"/>
</dbReference>
<dbReference type="Pfam" id="PF00194">
    <property type="entry name" value="Carb_anhydrase"/>
    <property type="match status" value="1"/>
</dbReference>
<dbReference type="GO" id="GO:0008270">
    <property type="term" value="F:zinc ion binding"/>
    <property type="evidence" value="ECO:0007669"/>
    <property type="project" value="InterPro"/>
</dbReference>
<dbReference type="InterPro" id="IPR041891">
    <property type="entry name" value="Alpha_CA_prokaryot-like"/>
</dbReference>
<feature type="region of interest" description="Disordered" evidence="1">
    <location>
        <begin position="1"/>
        <end position="25"/>
    </location>
</feature>
<dbReference type="Proteomes" id="UP001153076">
    <property type="component" value="Unassembled WGS sequence"/>
</dbReference>
<dbReference type="OrthoDB" id="429145at2759"/>
<evidence type="ECO:0000313" key="3">
    <source>
        <dbReference type="EMBL" id="KAJ8440476.1"/>
    </source>
</evidence>
<reference evidence="3" key="1">
    <citation type="submission" date="2022-04" db="EMBL/GenBank/DDBJ databases">
        <title>Carnegiea gigantea Genome sequencing and assembly v2.</title>
        <authorList>
            <person name="Copetti D."/>
            <person name="Sanderson M.J."/>
            <person name="Burquez A."/>
            <person name="Wojciechowski M.F."/>
        </authorList>
    </citation>
    <scope>NUCLEOTIDE SEQUENCE</scope>
    <source>
        <strain evidence="3">SGP5-SGP5p</strain>
        <tissue evidence="3">Aerial part</tissue>
    </source>
</reference>
<dbReference type="Gene3D" id="3.10.200.10">
    <property type="entry name" value="Alpha carbonic anhydrase"/>
    <property type="match status" value="1"/>
</dbReference>
<gene>
    <name evidence="3" type="ORF">Cgig2_013635</name>
</gene>
<dbReference type="SUPFAM" id="SSF51069">
    <property type="entry name" value="Carbonic anhydrase"/>
    <property type="match status" value="1"/>
</dbReference>
<dbReference type="SMART" id="SM01057">
    <property type="entry name" value="Carb_anhydrase"/>
    <property type="match status" value="1"/>
</dbReference>
<dbReference type="CDD" id="cd03124">
    <property type="entry name" value="alpha_CA_prokaryotic_like"/>
    <property type="match status" value="1"/>
</dbReference>
<dbReference type="PROSITE" id="PS51144">
    <property type="entry name" value="ALPHA_CA_2"/>
    <property type="match status" value="1"/>
</dbReference>
<dbReference type="PANTHER" id="PTHR18952:SF271">
    <property type="entry name" value="ALPHA CARBONIC ANHYDRASE 4-RELATED"/>
    <property type="match status" value="1"/>
</dbReference>
<evidence type="ECO:0000256" key="1">
    <source>
        <dbReference type="SAM" id="MobiDB-lite"/>
    </source>
</evidence>
<evidence type="ECO:0000313" key="4">
    <source>
        <dbReference type="Proteomes" id="UP001153076"/>
    </source>
</evidence>
<dbReference type="InterPro" id="IPR036398">
    <property type="entry name" value="CA_dom_sf"/>
</dbReference>